<keyword evidence="13" id="KW-0812">Transmembrane</keyword>
<evidence type="ECO:0000256" key="3">
    <source>
        <dbReference type="ARBA" id="ARBA00004406"/>
    </source>
</evidence>
<evidence type="ECO:0000256" key="2">
    <source>
        <dbReference type="ARBA" id="ARBA00004174"/>
    </source>
</evidence>
<evidence type="ECO:0000256" key="4">
    <source>
        <dbReference type="ARBA" id="ARBA00010617"/>
    </source>
</evidence>
<comment type="subcellular location">
    <subcellularLocation>
        <location evidence="3">Endoplasmic reticulum membrane</location>
        <topology evidence="3">Peripheral membrane protein</topology>
    </subcellularLocation>
    <subcellularLocation>
        <location evidence="2">Microsome membrane</location>
        <topology evidence="2">Peripheral membrane protein</topology>
    </subcellularLocation>
</comment>
<keyword evidence="13" id="KW-1133">Transmembrane helix</keyword>
<dbReference type="GO" id="GO:0005506">
    <property type="term" value="F:iron ion binding"/>
    <property type="evidence" value="ECO:0007669"/>
    <property type="project" value="InterPro"/>
</dbReference>
<comment type="cofactor">
    <cofactor evidence="1">
        <name>heme</name>
        <dbReference type="ChEBI" id="CHEBI:30413"/>
    </cofactor>
</comment>
<evidence type="ECO:0000256" key="6">
    <source>
        <dbReference type="ARBA" id="ARBA00022723"/>
    </source>
</evidence>
<organism evidence="14">
    <name type="scientific">Riptortus pedestris</name>
    <name type="common">Bean bug</name>
    <dbReference type="NCBI Taxonomy" id="329032"/>
    <lineage>
        <taxon>Eukaryota</taxon>
        <taxon>Metazoa</taxon>
        <taxon>Ecdysozoa</taxon>
        <taxon>Arthropoda</taxon>
        <taxon>Hexapoda</taxon>
        <taxon>Insecta</taxon>
        <taxon>Pterygota</taxon>
        <taxon>Neoptera</taxon>
        <taxon>Paraneoptera</taxon>
        <taxon>Hemiptera</taxon>
        <taxon>Heteroptera</taxon>
        <taxon>Panheteroptera</taxon>
        <taxon>Pentatomomorpha</taxon>
        <taxon>Coreoidea</taxon>
        <taxon>Alydidae</taxon>
        <taxon>Riptortus</taxon>
    </lineage>
</organism>
<evidence type="ECO:0000256" key="1">
    <source>
        <dbReference type="ARBA" id="ARBA00001971"/>
    </source>
</evidence>
<dbReference type="GO" id="GO:0005789">
    <property type="term" value="C:endoplasmic reticulum membrane"/>
    <property type="evidence" value="ECO:0007669"/>
    <property type="project" value="UniProtKB-SubCell"/>
</dbReference>
<dbReference type="GO" id="GO:0020037">
    <property type="term" value="F:heme binding"/>
    <property type="evidence" value="ECO:0007669"/>
    <property type="project" value="InterPro"/>
</dbReference>
<keyword evidence="5" id="KW-0349">Heme</keyword>
<dbReference type="InterPro" id="IPR036396">
    <property type="entry name" value="Cyt_P450_sf"/>
</dbReference>
<evidence type="ECO:0000313" key="14">
    <source>
        <dbReference type="EMBL" id="BAN21611.1"/>
    </source>
</evidence>
<evidence type="ECO:0000256" key="11">
    <source>
        <dbReference type="ARBA" id="ARBA00023033"/>
    </source>
</evidence>
<dbReference type="AlphaFoldDB" id="R4WRR0"/>
<feature type="transmembrane region" description="Helical" evidence="13">
    <location>
        <begin position="6"/>
        <end position="26"/>
    </location>
</feature>
<keyword evidence="12 13" id="KW-0472">Membrane</keyword>
<dbReference type="InterPro" id="IPR050476">
    <property type="entry name" value="Insect_CytP450_Detox"/>
</dbReference>
<accession>R4WRR0</accession>
<keyword evidence="10" id="KW-0408">Iron</keyword>
<dbReference type="GO" id="GO:0004497">
    <property type="term" value="F:monooxygenase activity"/>
    <property type="evidence" value="ECO:0007669"/>
    <property type="project" value="UniProtKB-KW"/>
</dbReference>
<keyword evidence="9" id="KW-0560">Oxidoreductase</keyword>
<dbReference type="Gene3D" id="1.10.630.10">
    <property type="entry name" value="Cytochrome P450"/>
    <property type="match status" value="1"/>
</dbReference>
<keyword evidence="11" id="KW-0503">Monooxygenase</keyword>
<evidence type="ECO:0000256" key="8">
    <source>
        <dbReference type="ARBA" id="ARBA00022848"/>
    </source>
</evidence>
<evidence type="ECO:0000256" key="10">
    <source>
        <dbReference type="ARBA" id="ARBA00023004"/>
    </source>
</evidence>
<sequence>MSLEISPVVWLVPLIPVLVWAYIKYWDSVFNTWKRRGIPSLPGSFPYGTHKGFTRETEFAGGVIQNMYNKFSKQPYFGLFQGSIPHLVLRDPEMIRAVLAKEFSHFRDRQGVQQEPDDILGQHLFNLEGDKWRALKVKMTPVFTSGKLKAMFPLFVKCTETPDELAV</sequence>
<comment type="similarity">
    <text evidence="4">Belongs to the cytochrome P450 family.</text>
</comment>
<evidence type="ECO:0000256" key="9">
    <source>
        <dbReference type="ARBA" id="ARBA00023002"/>
    </source>
</evidence>
<dbReference type="InterPro" id="IPR001128">
    <property type="entry name" value="Cyt_P450"/>
</dbReference>
<evidence type="ECO:0000256" key="12">
    <source>
        <dbReference type="ARBA" id="ARBA00023136"/>
    </source>
</evidence>
<feature type="non-terminal residue" evidence="14">
    <location>
        <position position="167"/>
    </location>
</feature>
<dbReference type="PANTHER" id="PTHR24292:SF54">
    <property type="entry name" value="CYP9F3-RELATED"/>
    <property type="match status" value="1"/>
</dbReference>
<dbReference type="EMBL" id="AK418449">
    <property type="protein sequence ID" value="BAN21611.1"/>
    <property type="molecule type" value="mRNA"/>
</dbReference>
<dbReference type="SUPFAM" id="SSF48264">
    <property type="entry name" value="Cytochrome P450"/>
    <property type="match status" value="1"/>
</dbReference>
<name>R4WRR0_RIPPE</name>
<evidence type="ECO:0000256" key="7">
    <source>
        <dbReference type="ARBA" id="ARBA00022824"/>
    </source>
</evidence>
<evidence type="ECO:0000256" key="13">
    <source>
        <dbReference type="SAM" id="Phobius"/>
    </source>
</evidence>
<keyword evidence="8" id="KW-0492">Microsome</keyword>
<dbReference type="GO" id="GO:0016705">
    <property type="term" value="F:oxidoreductase activity, acting on paired donors, with incorporation or reduction of molecular oxygen"/>
    <property type="evidence" value="ECO:0007669"/>
    <property type="project" value="InterPro"/>
</dbReference>
<protein>
    <submittedName>
        <fullName evidence="14">CytochromeP450</fullName>
    </submittedName>
</protein>
<evidence type="ECO:0000256" key="5">
    <source>
        <dbReference type="ARBA" id="ARBA00022617"/>
    </source>
</evidence>
<dbReference type="PANTHER" id="PTHR24292">
    <property type="entry name" value="CYTOCHROME P450"/>
    <property type="match status" value="1"/>
</dbReference>
<dbReference type="SMR" id="R4WRR0"/>
<reference evidence="14" key="1">
    <citation type="journal article" date="2013" name="PLoS ONE">
        <title>Gene expression in gut symbiotic organ of stinkbug affected by extracellular bacterial symbiont.</title>
        <authorList>
            <person name="Futahashi R."/>
            <person name="Tanaka K."/>
            <person name="Tanahashi M."/>
            <person name="Nikoh N."/>
            <person name="Kikuchi Y."/>
            <person name="Lee B.L."/>
            <person name="Fukatsu T."/>
        </authorList>
    </citation>
    <scope>NUCLEOTIDE SEQUENCE</scope>
    <source>
        <tissue evidence="14">Midgut</tissue>
    </source>
</reference>
<dbReference type="Pfam" id="PF00067">
    <property type="entry name" value="p450"/>
    <property type="match status" value="1"/>
</dbReference>
<keyword evidence="6" id="KW-0479">Metal-binding</keyword>
<proteinExistence type="evidence at transcript level"/>
<keyword evidence="7" id="KW-0256">Endoplasmic reticulum</keyword>